<dbReference type="GO" id="GO:0043565">
    <property type="term" value="F:sequence-specific DNA binding"/>
    <property type="evidence" value="ECO:0007669"/>
    <property type="project" value="InterPro"/>
</dbReference>
<name>A0A348AM35_9FIRM</name>
<dbReference type="AlphaFoldDB" id="A0A348AM35"/>
<reference evidence="5 6" key="1">
    <citation type="journal article" date="2018" name="Int. J. Syst. Evol. Microbiol.">
        <title>Methylomusa anaerophila gen. nov., sp. nov., an anaerobic methanol-utilizing bacterium isolated from a microbial fuel cell.</title>
        <authorList>
            <person name="Amano N."/>
            <person name="Yamamuro A."/>
            <person name="Miyahara M."/>
            <person name="Kouzuma A."/>
            <person name="Abe T."/>
            <person name="Watanabe K."/>
        </authorList>
    </citation>
    <scope>NUCLEOTIDE SEQUENCE [LARGE SCALE GENOMIC DNA]</scope>
    <source>
        <strain evidence="5 6">MMFC1</strain>
    </source>
</reference>
<dbReference type="EMBL" id="AP018449">
    <property type="protein sequence ID" value="BBB92133.1"/>
    <property type="molecule type" value="Genomic_DNA"/>
</dbReference>
<evidence type="ECO:0000259" key="4">
    <source>
        <dbReference type="PROSITE" id="PS01124"/>
    </source>
</evidence>
<dbReference type="OrthoDB" id="9782503at2"/>
<dbReference type="InterPro" id="IPR018060">
    <property type="entry name" value="HTH_AraC"/>
</dbReference>
<dbReference type="Pfam" id="PF12833">
    <property type="entry name" value="HTH_18"/>
    <property type="match status" value="1"/>
</dbReference>
<accession>A0A348AM35</accession>
<dbReference type="InterPro" id="IPR053142">
    <property type="entry name" value="PchR_regulatory_protein"/>
</dbReference>
<keyword evidence="1" id="KW-0805">Transcription regulation</keyword>
<dbReference type="Gene3D" id="1.10.10.60">
    <property type="entry name" value="Homeodomain-like"/>
    <property type="match status" value="2"/>
</dbReference>
<proteinExistence type="predicted"/>
<evidence type="ECO:0000256" key="2">
    <source>
        <dbReference type="ARBA" id="ARBA00023125"/>
    </source>
</evidence>
<dbReference type="PANTHER" id="PTHR47893:SF1">
    <property type="entry name" value="REGULATORY PROTEIN PCHR"/>
    <property type="match status" value="1"/>
</dbReference>
<protein>
    <submittedName>
        <fullName evidence="5">Regulatory protein PchR</fullName>
    </submittedName>
</protein>
<evidence type="ECO:0000313" key="6">
    <source>
        <dbReference type="Proteomes" id="UP000276437"/>
    </source>
</evidence>
<dbReference type="InterPro" id="IPR009057">
    <property type="entry name" value="Homeodomain-like_sf"/>
</dbReference>
<dbReference type="InterPro" id="IPR020449">
    <property type="entry name" value="Tscrpt_reg_AraC-type_HTH"/>
</dbReference>
<dbReference type="PRINTS" id="PR00032">
    <property type="entry name" value="HTHARAC"/>
</dbReference>
<dbReference type="PROSITE" id="PS01124">
    <property type="entry name" value="HTH_ARAC_FAMILY_2"/>
    <property type="match status" value="1"/>
</dbReference>
<dbReference type="KEGG" id="mana:MAMMFC1_02818"/>
<dbReference type="GO" id="GO:0003700">
    <property type="term" value="F:DNA-binding transcription factor activity"/>
    <property type="evidence" value="ECO:0007669"/>
    <property type="project" value="InterPro"/>
</dbReference>
<dbReference type="Proteomes" id="UP000276437">
    <property type="component" value="Chromosome"/>
</dbReference>
<evidence type="ECO:0000313" key="5">
    <source>
        <dbReference type="EMBL" id="BBB92133.1"/>
    </source>
</evidence>
<gene>
    <name evidence="5" type="primary">pchR_4</name>
    <name evidence="5" type="ORF">MAMMFC1_02818</name>
</gene>
<evidence type="ECO:0000256" key="1">
    <source>
        <dbReference type="ARBA" id="ARBA00023015"/>
    </source>
</evidence>
<keyword evidence="3" id="KW-0804">Transcription</keyword>
<dbReference type="SUPFAM" id="SSF46689">
    <property type="entry name" value="Homeodomain-like"/>
    <property type="match status" value="1"/>
</dbReference>
<dbReference type="PANTHER" id="PTHR47893">
    <property type="entry name" value="REGULATORY PROTEIN PCHR"/>
    <property type="match status" value="1"/>
</dbReference>
<dbReference type="SMART" id="SM00342">
    <property type="entry name" value="HTH_ARAC"/>
    <property type="match status" value="1"/>
</dbReference>
<feature type="domain" description="HTH araC/xylS-type" evidence="4">
    <location>
        <begin position="227"/>
        <end position="325"/>
    </location>
</feature>
<keyword evidence="2" id="KW-0238">DNA-binding</keyword>
<keyword evidence="6" id="KW-1185">Reference proteome</keyword>
<organism evidence="5 6">
    <name type="scientific">Methylomusa anaerophila</name>
    <dbReference type="NCBI Taxonomy" id="1930071"/>
    <lineage>
        <taxon>Bacteria</taxon>
        <taxon>Bacillati</taxon>
        <taxon>Bacillota</taxon>
        <taxon>Negativicutes</taxon>
        <taxon>Selenomonadales</taxon>
        <taxon>Sporomusaceae</taxon>
        <taxon>Methylomusa</taxon>
    </lineage>
</organism>
<sequence>MHGWKTERQGNKEIEEHWLFYNNRPYLMYSPPHNINCSPLPQQFGSGHVKQLLACPFAQIKDSELTFCDTVCGGANFSIPRIVLYFCLAGEFVLEEKELVVDTSNFAAFSATNLRRVMFPPNLRHRIVTVEIYPDKLRDFSGDCLSDAMRSFQAPNTAFSTHKLSPAMKTVLHQLIHCPYHDSVGKIYMEGKLLEFMAVYLNEIIYQKERMPSRCPNLSRQDVKSIYEAKQILDQNVVSPPTLAGLSKLICLNEFKLKNGFKQLFGQTVHAYVVNKKLELAKQLFEEKNINVGEAASYIGYSNASYFALAFRKKFGISPSEYLLQKE</sequence>
<evidence type="ECO:0000256" key="3">
    <source>
        <dbReference type="ARBA" id="ARBA00023163"/>
    </source>
</evidence>
<dbReference type="RefSeq" id="WP_126309072.1">
    <property type="nucleotide sequence ID" value="NZ_AP018449.1"/>
</dbReference>